<dbReference type="InterPro" id="IPR002347">
    <property type="entry name" value="SDR_fam"/>
</dbReference>
<dbReference type="PRINTS" id="PR00081">
    <property type="entry name" value="GDHRDH"/>
</dbReference>
<keyword evidence="1" id="KW-0560">Oxidoreductase</keyword>
<sequence>MSKWRLDGYKVLVTGSTKGIGFATAQELVALGAEVVVNGRSAAEVEAAVAALGDKARGCVADVSTVEGRAVLIAGVTEVWGGTLDCLVNNAGTNVRKAVVDATEDEYTAIMGLNLDAVYFLCRAAHPLLCTSARPTIINVASVAGVASTGSGAAYAMSKAAVVQLTKTLACEWAPAIRVNAIAPWVTWTPLLRQTVEGNPHQRENLARAERATPMGRAAEPEEMAATVVFLALPASSYVTGQTICVDGGLLAEGFAGACVIRG</sequence>
<dbReference type="EMBL" id="HBFC01036926">
    <property type="protein sequence ID" value="CAD8722749.1"/>
    <property type="molecule type" value="Transcribed_RNA"/>
</dbReference>
<dbReference type="FunFam" id="3.40.50.720:FF:000084">
    <property type="entry name" value="Short-chain dehydrogenase reductase"/>
    <property type="match status" value="1"/>
</dbReference>
<evidence type="ECO:0000256" key="1">
    <source>
        <dbReference type="ARBA" id="ARBA00023002"/>
    </source>
</evidence>
<dbReference type="PRINTS" id="PR00080">
    <property type="entry name" value="SDRFAMILY"/>
</dbReference>
<dbReference type="InterPro" id="IPR045000">
    <property type="entry name" value="TR"/>
</dbReference>
<dbReference type="GO" id="GO:0016491">
    <property type="term" value="F:oxidoreductase activity"/>
    <property type="evidence" value="ECO:0007669"/>
    <property type="project" value="UniProtKB-KW"/>
</dbReference>
<protein>
    <submittedName>
        <fullName evidence="2">Uncharacterized protein</fullName>
    </submittedName>
</protein>
<dbReference type="Gene3D" id="3.40.50.720">
    <property type="entry name" value="NAD(P)-binding Rossmann-like Domain"/>
    <property type="match status" value="1"/>
</dbReference>
<dbReference type="InterPro" id="IPR020904">
    <property type="entry name" value="Sc_DH/Rdtase_CS"/>
</dbReference>
<dbReference type="SUPFAM" id="SSF51735">
    <property type="entry name" value="NAD(P)-binding Rossmann-fold domains"/>
    <property type="match status" value="1"/>
</dbReference>
<dbReference type="PROSITE" id="PS00061">
    <property type="entry name" value="ADH_SHORT"/>
    <property type="match status" value="1"/>
</dbReference>
<proteinExistence type="predicted"/>
<dbReference type="PANTHER" id="PTHR42898:SF6">
    <property type="entry name" value="NADP-DEPENDENT MANNITOL DEHYDROGENASE"/>
    <property type="match status" value="1"/>
</dbReference>
<accession>A0A7S0XHK2</accession>
<reference evidence="2" key="1">
    <citation type="submission" date="2021-01" db="EMBL/GenBank/DDBJ databases">
        <authorList>
            <person name="Corre E."/>
            <person name="Pelletier E."/>
            <person name="Niang G."/>
            <person name="Scheremetjew M."/>
            <person name="Finn R."/>
            <person name="Kale V."/>
            <person name="Holt S."/>
            <person name="Cochrane G."/>
            <person name="Meng A."/>
            <person name="Brown T."/>
            <person name="Cohen L."/>
        </authorList>
    </citation>
    <scope>NUCLEOTIDE SEQUENCE</scope>
    <source>
        <strain evidence="2">SL-175</strain>
    </source>
</reference>
<name>A0A7S0XHK2_9CHLO</name>
<dbReference type="Pfam" id="PF13561">
    <property type="entry name" value="adh_short_C2"/>
    <property type="match status" value="1"/>
</dbReference>
<gene>
    <name evidence="2" type="ORF">MANT1106_LOCUS21964</name>
</gene>
<dbReference type="PANTHER" id="PTHR42898">
    <property type="entry name" value="TROPINONE REDUCTASE"/>
    <property type="match status" value="1"/>
</dbReference>
<dbReference type="InterPro" id="IPR036291">
    <property type="entry name" value="NAD(P)-bd_dom_sf"/>
</dbReference>
<dbReference type="AlphaFoldDB" id="A0A7S0XHK2"/>
<organism evidence="2">
    <name type="scientific">Mantoniella antarctica</name>
    <dbReference type="NCBI Taxonomy" id="81844"/>
    <lineage>
        <taxon>Eukaryota</taxon>
        <taxon>Viridiplantae</taxon>
        <taxon>Chlorophyta</taxon>
        <taxon>Mamiellophyceae</taxon>
        <taxon>Mamiellales</taxon>
        <taxon>Mamiellaceae</taxon>
        <taxon>Mantoniella</taxon>
    </lineage>
</organism>
<evidence type="ECO:0000313" key="2">
    <source>
        <dbReference type="EMBL" id="CAD8722749.1"/>
    </source>
</evidence>